<protein>
    <recommendedName>
        <fullName evidence="2">Chromo domain-containing protein</fullName>
    </recommendedName>
</protein>
<evidence type="ECO:0000313" key="4">
    <source>
        <dbReference type="Proteomes" id="UP000438429"/>
    </source>
</evidence>
<gene>
    <name evidence="3" type="ORF">F2P81_023413</name>
</gene>
<dbReference type="Gene3D" id="2.40.50.40">
    <property type="match status" value="1"/>
</dbReference>
<name>A0A6A4S090_SCOMX</name>
<dbReference type="PANTHER" id="PTHR46585:SF1">
    <property type="entry name" value="CHROMO DOMAIN-CONTAINING PROTEIN"/>
    <property type="match status" value="1"/>
</dbReference>
<sequence length="114" mass="13586">MSFKRGDVVRISNVWGVFDKKYEQSFTEEVFTVHECVPRLPPVYRLKDYDGEPIKGAFYEAELQKLNVAPDKIYTVERVLDERVIRGEKQKLVKWRNWQEKFNSWVTTDDLVDV</sequence>
<dbReference type="PROSITE" id="PS50013">
    <property type="entry name" value="CHROMO_2"/>
    <property type="match status" value="1"/>
</dbReference>
<dbReference type="PANTHER" id="PTHR46585">
    <property type="entry name" value="INTEGRASE CORE DOMAIN CONTAINING PROTEIN"/>
    <property type="match status" value="1"/>
</dbReference>
<comment type="subcellular location">
    <subcellularLocation>
        <location evidence="1">Nucleus</location>
    </subcellularLocation>
</comment>
<feature type="domain" description="Chromo" evidence="2">
    <location>
        <begin position="74"/>
        <end position="114"/>
    </location>
</feature>
<organism evidence="3 4">
    <name type="scientific">Scophthalmus maximus</name>
    <name type="common">Turbot</name>
    <name type="synonym">Psetta maxima</name>
    <dbReference type="NCBI Taxonomy" id="52904"/>
    <lineage>
        <taxon>Eukaryota</taxon>
        <taxon>Metazoa</taxon>
        <taxon>Chordata</taxon>
        <taxon>Craniata</taxon>
        <taxon>Vertebrata</taxon>
        <taxon>Euteleostomi</taxon>
        <taxon>Actinopterygii</taxon>
        <taxon>Neopterygii</taxon>
        <taxon>Teleostei</taxon>
        <taxon>Neoteleostei</taxon>
        <taxon>Acanthomorphata</taxon>
        <taxon>Carangaria</taxon>
        <taxon>Pleuronectiformes</taxon>
        <taxon>Pleuronectoidei</taxon>
        <taxon>Scophthalmidae</taxon>
        <taxon>Scophthalmus</taxon>
    </lineage>
</organism>
<dbReference type="AlphaFoldDB" id="A0A6A4S090"/>
<evidence type="ECO:0000256" key="1">
    <source>
        <dbReference type="ARBA" id="ARBA00004123"/>
    </source>
</evidence>
<dbReference type="InterPro" id="IPR000953">
    <property type="entry name" value="Chromo/chromo_shadow_dom"/>
</dbReference>
<dbReference type="Proteomes" id="UP000438429">
    <property type="component" value="Unassembled WGS sequence"/>
</dbReference>
<dbReference type="SUPFAM" id="SSF54160">
    <property type="entry name" value="Chromo domain-like"/>
    <property type="match status" value="1"/>
</dbReference>
<accession>A0A6A4S090</accession>
<comment type="caution">
    <text evidence="3">The sequence shown here is derived from an EMBL/GenBank/DDBJ whole genome shotgun (WGS) entry which is preliminary data.</text>
</comment>
<dbReference type="InterPro" id="IPR016197">
    <property type="entry name" value="Chromo-like_dom_sf"/>
</dbReference>
<dbReference type="CDD" id="cd00024">
    <property type="entry name" value="CD_CSD"/>
    <property type="match status" value="1"/>
</dbReference>
<dbReference type="InterPro" id="IPR023780">
    <property type="entry name" value="Chromo_domain"/>
</dbReference>
<evidence type="ECO:0000313" key="3">
    <source>
        <dbReference type="EMBL" id="KAF0024611.1"/>
    </source>
</evidence>
<dbReference type="EMBL" id="VEVO01000021">
    <property type="protein sequence ID" value="KAF0024611.1"/>
    <property type="molecule type" value="Genomic_DNA"/>
</dbReference>
<evidence type="ECO:0000259" key="2">
    <source>
        <dbReference type="PROSITE" id="PS50013"/>
    </source>
</evidence>
<proteinExistence type="predicted"/>
<dbReference type="GO" id="GO:0005634">
    <property type="term" value="C:nucleus"/>
    <property type="evidence" value="ECO:0007669"/>
    <property type="project" value="UniProtKB-SubCell"/>
</dbReference>
<dbReference type="Pfam" id="PF00385">
    <property type="entry name" value="Chromo"/>
    <property type="match status" value="1"/>
</dbReference>
<reference evidence="3 4" key="1">
    <citation type="submission" date="2019-06" db="EMBL/GenBank/DDBJ databases">
        <title>Draft genomes of female and male turbot (Scophthalmus maximus).</title>
        <authorList>
            <person name="Xu H."/>
            <person name="Xu X.-W."/>
            <person name="Shao C."/>
            <person name="Chen S."/>
        </authorList>
    </citation>
    <scope>NUCLEOTIDE SEQUENCE [LARGE SCALE GENOMIC DNA]</scope>
    <source>
        <strain evidence="3">Ysfricsl-2016a</strain>
        <tissue evidence="3">Blood</tissue>
    </source>
</reference>